<accession>A0A139AB77</accession>
<feature type="region of interest" description="Disordered" evidence="1">
    <location>
        <begin position="154"/>
        <end position="194"/>
    </location>
</feature>
<dbReference type="Proteomes" id="UP000070544">
    <property type="component" value="Unassembled WGS sequence"/>
</dbReference>
<proteinExistence type="predicted"/>
<evidence type="ECO:0000256" key="1">
    <source>
        <dbReference type="SAM" id="MobiDB-lite"/>
    </source>
</evidence>
<keyword evidence="3" id="KW-1185">Reference proteome</keyword>
<protein>
    <submittedName>
        <fullName evidence="2">Uncharacterized protein</fullName>
    </submittedName>
</protein>
<feature type="compositionally biased region" description="Pro residues" evidence="1">
    <location>
        <begin position="309"/>
        <end position="323"/>
    </location>
</feature>
<dbReference type="AlphaFoldDB" id="A0A139AB77"/>
<feature type="compositionally biased region" description="Low complexity" evidence="1">
    <location>
        <begin position="158"/>
        <end position="170"/>
    </location>
</feature>
<evidence type="ECO:0000313" key="3">
    <source>
        <dbReference type="Proteomes" id="UP000070544"/>
    </source>
</evidence>
<name>A0A139AB77_GONPJ</name>
<organism evidence="2 3">
    <name type="scientific">Gonapodya prolifera (strain JEL478)</name>
    <name type="common">Monoblepharis prolifera</name>
    <dbReference type="NCBI Taxonomy" id="1344416"/>
    <lineage>
        <taxon>Eukaryota</taxon>
        <taxon>Fungi</taxon>
        <taxon>Fungi incertae sedis</taxon>
        <taxon>Chytridiomycota</taxon>
        <taxon>Chytridiomycota incertae sedis</taxon>
        <taxon>Monoblepharidomycetes</taxon>
        <taxon>Monoblepharidales</taxon>
        <taxon>Gonapodyaceae</taxon>
        <taxon>Gonapodya</taxon>
    </lineage>
</organism>
<sequence>MPPHPPRSGPGGPPSAIQASMAALGLDDPAWMPREIKSTLPPLKLTLDGSSSGRWVAPPPKPDVDLSALQSADIPGGLYVALDGHAGSANLRSLDAFNTFGPGKASGIVGQQLELDHDEGKYKDEEDINAWRPREIKSTLPPLEIKEIPSTLPPLKISSSSAAGSSSAKSRTPLPAGPAVASSDGKLAPVNTRPKAPDLLSTIAAAILEETYDPGLGAIYDIPAEDRGVYITLTPLQGGGRNDFGAMAGAGAIGGTLELYSNAKGDTTEADWAKSAQASVGWQSEVAKLAAKSGGSTSAAPAADTEIPVLPPPWAVPLPPPPSRSKAAPTSSSSSLPSLPSPTPPPSLISIDAAPTNPPVSDTTLISPVELPTTMPPLRLDVPTSIRLTPDMKPVAPRPPLPAGSSLAASTKPPVGQQPPKTVAVMPFDAVNHEVVDFDRGVYIALAPLETDPEDGLESKGDTFGANYGLHLVGGQLEISEAPAKAGVTSLKEQVEREARAREEKMRREWDSVGGFGNYGAKADARVSATVGEVPLDTVAELAGLGEQPRGMYVPVDPGTAEGRRVVSLIGRKIDDDDERAGTKSGKVAESALPSIPPPPSFSVSAPTFVPPIPYSLTTSYDMASGAPGVLVALPGATVIPEDVVELSEDLPDRGMYVALEDVTGNDDGGDGLGGPRHTVHAVIGRKLSIEG</sequence>
<dbReference type="EMBL" id="KQ965772">
    <property type="protein sequence ID" value="KXS14056.1"/>
    <property type="molecule type" value="Genomic_DNA"/>
</dbReference>
<evidence type="ECO:0000313" key="2">
    <source>
        <dbReference type="EMBL" id="KXS14056.1"/>
    </source>
</evidence>
<gene>
    <name evidence="2" type="ORF">M427DRAFT_58047</name>
</gene>
<feature type="compositionally biased region" description="Low complexity" evidence="1">
    <location>
        <begin position="324"/>
        <end position="338"/>
    </location>
</feature>
<feature type="region of interest" description="Disordered" evidence="1">
    <location>
        <begin position="295"/>
        <end position="419"/>
    </location>
</feature>
<reference evidence="2 3" key="1">
    <citation type="journal article" date="2015" name="Genome Biol. Evol.">
        <title>Phylogenomic analyses indicate that early fungi evolved digesting cell walls of algal ancestors of land plants.</title>
        <authorList>
            <person name="Chang Y."/>
            <person name="Wang S."/>
            <person name="Sekimoto S."/>
            <person name="Aerts A.L."/>
            <person name="Choi C."/>
            <person name="Clum A."/>
            <person name="LaButti K.M."/>
            <person name="Lindquist E.A."/>
            <person name="Yee Ngan C."/>
            <person name="Ohm R.A."/>
            <person name="Salamov A.A."/>
            <person name="Grigoriev I.V."/>
            <person name="Spatafora J.W."/>
            <person name="Berbee M.L."/>
        </authorList>
    </citation>
    <scope>NUCLEOTIDE SEQUENCE [LARGE SCALE GENOMIC DNA]</scope>
    <source>
        <strain evidence="2 3">JEL478</strain>
    </source>
</reference>